<sequence length="95" mass="10389">MFIALKRTRMSPIIYEALDYGIGLTDATGQLISQRNGIPGFIGTLDGAVRSVMEKFPLTDILPGDMFITNDPYGGGGTHLSDVSMIMPVFHKERL</sequence>
<reference evidence="2 3" key="1">
    <citation type="submission" date="2019-09" db="EMBL/GenBank/DDBJ databases">
        <authorList>
            <person name="Chandra G."/>
            <person name="Truman W A."/>
        </authorList>
    </citation>
    <scope>NUCLEOTIDE SEQUENCE [LARGE SCALE GENOMIC DNA]</scope>
    <source>
        <strain evidence="2">PS922</strain>
    </source>
</reference>
<dbReference type="EMBL" id="CABVJB010000001">
    <property type="protein sequence ID" value="VVP71472.1"/>
    <property type="molecule type" value="Genomic_DNA"/>
</dbReference>
<dbReference type="Proteomes" id="UP000325565">
    <property type="component" value="Unassembled WGS sequence"/>
</dbReference>
<feature type="domain" description="Hydantoinase B/oxoprolinase" evidence="1">
    <location>
        <begin position="1"/>
        <end position="94"/>
    </location>
</feature>
<evidence type="ECO:0000259" key="1">
    <source>
        <dbReference type="Pfam" id="PF02538"/>
    </source>
</evidence>
<dbReference type="Pfam" id="PF02538">
    <property type="entry name" value="Hydantoinase_B"/>
    <property type="match status" value="1"/>
</dbReference>
<name>A0A5E7RAC9_PSEFL</name>
<accession>A0A5E7RAC9</accession>
<evidence type="ECO:0000313" key="2">
    <source>
        <dbReference type="EMBL" id="VVP71472.1"/>
    </source>
</evidence>
<dbReference type="AlphaFoldDB" id="A0A5E7RAC9"/>
<dbReference type="InterPro" id="IPR045079">
    <property type="entry name" value="Oxoprolinase-like"/>
</dbReference>
<proteinExistence type="predicted"/>
<dbReference type="PANTHER" id="PTHR11365:SF23">
    <property type="entry name" value="HYPOTHETICAL 5-OXOPROLINASE (EUROFUNG)-RELATED"/>
    <property type="match status" value="1"/>
</dbReference>
<evidence type="ECO:0000313" key="3">
    <source>
        <dbReference type="Proteomes" id="UP000325565"/>
    </source>
</evidence>
<gene>
    <name evidence="2" type="ORF">PS922_00872</name>
</gene>
<dbReference type="GO" id="GO:0006749">
    <property type="term" value="P:glutathione metabolic process"/>
    <property type="evidence" value="ECO:0007669"/>
    <property type="project" value="TreeGrafter"/>
</dbReference>
<dbReference type="PANTHER" id="PTHR11365">
    <property type="entry name" value="5-OXOPROLINASE RELATED"/>
    <property type="match status" value="1"/>
</dbReference>
<organism evidence="2 3">
    <name type="scientific">Pseudomonas fluorescens</name>
    <dbReference type="NCBI Taxonomy" id="294"/>
    <lineage>
        <taxon>Bacteria</taxon>
        <taxon>Pseudomonadati</taxon>
        <taxon>Pseudomonadota</taxon>
        <taxon>Gammaproteobacteria</taxon>
        <taxon>Pseudomonadales</taxon>
        <taxon>Pseudomonadaceae</taxon>
        <taxon>Pseudomonas</taxon>
    </lineage>
</organism>
<dbReference type="InterPro" id="IPR003692">
    <property type="entry name" value="Hydantoinase_B"/>
</dbReference>
<dbReference type="GO" id="GO:0005829">
    <property type="term" value="C:cytosol"/>
    <property type="evidence" value="ECO:0007669"/>
    <property type="project" value="TreeGrafter"/>
</dbReference>
<protein>
    <recommendedName>
        <fullName evidence="1">Hydantoinase B/oxoprolinase domain-containing protein</fullName>
    </recommendedName>
</protein>
<dbReference type="GO" id="GO:0017168">
    <property type="term" value="F:5-oxoprolinase (ATP-hydrolyzing) activity"/>
    <property type="evidence" value="ECO:0007669"/>
    <property type="project" value="TreeGrafter"/>
</dbReference>